<proteinExistence type="predicted"/>
<dbReference type="AlphaFoldDB" id="A0A1M5P4E7"/>
<dbReference type="EMBL" id="LT670818">
    <property type="protein sequence ID" value="SHG96622.1"/>
    <property type="molecule type" value="Genomic_DNA"/>
</dbReference>
<dbReference type="Proteomes" id="UP000190675">
    <property type="component" value="Chromosome I"/>
</dbReference>
<evidence type="ECO:0000313" key="1">
    <source>
        <dbReference type="EMBL" id="SHG96622.1"/>
    </source>
</evidence>
<accession>A0A1M5P4E7</accession>
<organism evidence="1 2">
    <name type="scientific">Bradyrhizobium erythrophlei</name>
    <dbReference type="NCBI Taxonomy" id="1437360"/>
    <lineage>
        <taxon>Bacteria</taxon>
        <taxon>Pseudomonadati</taxon>
        <taxon>Pseudomonadota</taxon>
        <taxon>Alphaproteobacteria</taxon>
        <taxon>Hyphomicrobiales</taxon>
        <taxon>Nitrobacteraceae</taxon>
        <taxon>Bradyrhizobium</taxon>
    </lineage>
</organism>
<gene>
    <name evidence="1" type="ORF">SAMN05444169_5016</name>
</gene>
<sequence>MVVPFIMGSVQMTKLTWSQRLQEILPTLSGAEPLSKGNKFMINRRLVLGMIAAATTIDASRIAFAKEKHHLNGKDLLGENIKKNGKHKIHTTGKKVDVFAEVNNGKVTAVTAVGMQVKKVKSRQKLAEATPGITLASMQLAQADVYYYGYWVYDDLTDTYIWFPVDYVIVDSSWVEYVP</sequence>
<reference evidence="1 2" key="1">
    <citation type="submission" date="2016-11" db="EMBL/GenBank/DDBJ databases">
        <authorList>
            <person name="Jaros S."/>
            <person name="Januszkiewicz K."/>
            <person name="Wedrychowicz H."/>
        </authorList>
    </citation>
    <scope>NUCLEOTIDE SEQUENCE [LARGE SCALE GENOMIC DNA]</scope>
    <source>
        <strain evidence="1 2">GAS242</strain>
    </source>
</reference>
<protein>
    <submittedName>
        <fullName evidence="1">Uncharacterized protein</fullName>
    </submittedName>
</protein>
<evidence type="ECO:0000313" key="2">
    <source>
        <dbReference type="Proteomes" id="UP000190675"/>
    </source>
</evidence>
<name>A0A1M5P4E7_9BRAD</name>